<dbReference type="EMBL" id="MRCG01000007">
    <property type="protein sequence ID" value="OKH48148.1"/>
    <property type="molecule type" value="Genomic_DNA"/>
</dbReference>
<dbReference type="Gene3D" id="2.160.10.10">
    <property type="entry name" value="Hexapeptide repeat proteins"/>
    <property type="match status" value="1"/>
</dbReference>
<accession>A0A1U7J5X2</accession>
<dbReference type="OrthoDB" id="9815592at2"/>
<keyword evidence="2" id="KW-1185">Reference proteome</keyword>
<comment type="caution">
    <text evidence="1">The sequence shown here is derived from an EMBL/GenBank/DDBJ whole genome shotgun (WGS) entry which is preliminary data.</text>
</comment>
<dbReference type="InterPro" id="IPR001451">
    <property type="entry name" value="Hexapep"/>
</dbReference>
<sequence>MIFDILGKTFLLSNSVFNRIRSTTLLTKFKSVGEGSRVEWPSKISGGQYITLGKNVYIAWNGWLFGNDHYGDQHFTPEILIDDGAYIGNACHIVACNRVTVGKGVLIADRCYLSDNLHDYRDVDCSIRENQLLVPGEVKIGDNSWIGENVCIYGAVTVGKHCVVGANSVLTKSIPDYSVAVGVPARVVKRYDFVGQRWCKTDGDGTFIQEPLTEEKL</sequence>
<name>A0A1U7J5X2_9CYAN</name>
<dbReference type="RefSeq" id="WP_073608631.1">
    <property type="nucleotide sequence ID" value="NZ_MRCG01000007.1"/>
</dbReference>
<organism evidence="1 2">
    <name type="scientific">Phormidium tenue NIES-30</name>
    <dbReference type="NCBI Taxonomy" id="549789"/>
    <lineage>
        <taxon>Bacteria</taxon>
        <taxon>Bacillati</taxon>
        <taxon>Cyanobacteriota</taxon>
        <taxon>Cyanophyceae</taxon>
        <taxon>Oscillatoriophycideae</taxon>
        <taxon>Oscillatoriales</taxon>
        <taxon>Oscillatoriaceae</taxon>
        <taxon>Phormidium</taxon>
    </lineage>
</organism>
<dbReference type="CDD" id="cd04647">
    <property type="entry name" value="LbH_MAT_like"/>
    <property type="match status" value="1"/>
</dbReference>
<dbReference type="InterPro" id="IPR051159">
    <property type="entry name" value="Hexapeptide_acetyltransf"/>
</dbReference>
<dbReference type="PANTHER" id="PTHR23416">
    <property type="entry name" value="SIALIC ACID SYNTHASE-RELATED"/>
    <property type="match status" value="1"/>
</dbReference>
<evidence type="ECO:0008006" key="3">
    <source>
        <dbReference type="Google" id="ProtNLM"/>
    </source>
</evidence>
<protein>
    <recommendedName>
        <fullName evidence="3">Acetyltransferase</fullName>
    </recommendedName>
</protein>
<dbReference type="STRING" id="549789.NIES30_11690"/>
<dbReference type="GO" id="GO:0031470">
    <property type="term" value="C:carboxysome"/>
    <property type="evidence" value="ECO:0007669"/>
    <property type="project" value="UniProtKB-ARBA"/>
</dbReference>
<dbReference type="AlphaFoldDB" id="A0A1U7J5X2"/>
<proteinExistence type="predicted"/>
<gene>
    <name evidence="1" type="ORF">NIES30_11690</name>
</gene>
<dbReference type="Pfam" id="PF00132">
    <property type="entry name" value="Hexapep"/>
    <property type="match status" value="1"/>
</dbReference>
<reference evidence="1 2" key="1">
    <citation type="submission" date="2016-11" db="EMBL/GenBank/DDBJ databases">
        <title>Draft Genome Sequences of Nine Cyanobacterial Strains from Diverse Habitats.</title>
        <authorList>
            <person name="Zhu T."/>
            <person name="Hou S."/>
            <person name="Lu X."/>
            <person name="Hess W.R."/>
        </authorList>
    </citation>
    <scope>NUCLEOTIDE SEQUENCE [LARGE SCALE GENOMIC DNA]</scope>
    <source>
        <strain evidence="1 2">NIES-30</strain>
    </source>
</reference>
<dbReference type="Proteomes" id="UP000185557">
    <property type="component" value="Unassembled WGS sequence"/>
</dbReference>
<dbReference type="InterPro" id="IPR011004">
    <property type="entry name" value="Trimer_LpxA-like_sf"/>
</dbReference>
<dbReference type="SUPFAM" id="SSF51161">
    <property type="entry name" value="Trimeric LpxA-like enzymes"/>
    <property type="match status" value="1"/>
</dbReference>
<dbReference type="GO" id="GO:0043886">
    <property type="term" value="F:structural constituent of carboxysome shell"/>
    <property type="evidence" value="ECO:0007669"/>
    <property type="project" value="UniProtKB-ARBA"/>
</dbReference>
<evidence type="ECO:0000313" key="2">
    <source>
        <dbReference type="Proteomes" id="UP000185557"/>
    </source>
</evidence>
<evidence type="ECO:0000313" key="1">
    <source>
        <dbReference type="EMBL" id="OKH48148.1"/>
    </source>
</evidence>